<organism evidence="2 3">
    <name type="scientific">Bradyrhizobium brasilense</name>
    <dbReference type="NCBI Taxonomy" id="1419277"/>
    <lineage>
        <taxon>Bacteria</taxon>
        <taxon>Pseudomonadati</taxon>
        <taxon>Pseudomonadota</taxon>
        <taxon>Alphaproteobacteria</taxon>
        <taxon>Hyphomicrobiales</taxon>
        <taxon>Nitrobacteraceae</taxon>
        <taxon>Bradyrhizobium</taxon>
    </lineage>
</organism>
<dbReference type="GO" id="GO:0016747">
    <property type="term" value="F:acyltransferase activity, transferring groups other than amino-acyl groups"/>
    <property type="evidence" value="ECO:0007669"/>
    <property type="project" value="InterPro"/>
</dbReference>
<evidence type="ECO:0000313" key="2">
    <source>
        <dbReference type="EMBL" id="SDC72054.1"/>
    </source>
</evidence>
<reference evidence="2 3" key="1">
    <citation type="submission" date="2016-10" db="EMBL/GenBank/DDBJ databases">
        <authorList>
            <person name="de Groot N.N."/>
        </authorList>
    </citation>
    <scope>NUCLEOTIDE SEQUENCE [LARGE SCALE GENOMIC DNA]</scope>
    <source>
        <strain evidence="2 3">R5</strain>
    </source>
</reference>
<evidence type="ECO:0000313" key="3">
    <source>
        <dbReference type="Proteomes" id="UP000199245"/>
    </source>
</evidence>
<gene>
    <name evidence="2" type="ORF">SAMN05216337_1004273</name>
</gene>
<dbReference type="Pfam" id="PF13527">
    <property type="entry name" value="Acetyltransf_9"/>
    <property type="match status" value="1"/>
</dbReference>
<proteinExistence type="predicted"/>
<feature type="domain" description="N-acetyltransferase" evidence="1">
    <location>
        <begin position="3"/>
        <end position="155"/>
    </location>
</feature>
<dbReference type="InterPro" id="IPR000182">
    <property type="entry name" value="GNAT_dom"/>
</dbReference>
<dbReference type="InterPro" id="IPR016181">
    <property type="entry name" value="Acyl_CoA_acyltransferase"/>
</dbReference>
<keyword evidence="2" id="KW-0808">Transferase</keyword>
<dbReference type="SUPFAM" id="SSF55729">
    <property type="entry name" value="Acyl-CoA N-acyltransferases (Nat)"/>
    <property type="match status" value="1"/>
</dbReference>
<dbReference type="Gene3D" id="3.40.630.30">
    <property type="match status" value="1"/>
</dbReference>
<dbReference type="Proteomes" id="UP000199245">
    <property type="component" value="Unassembled WGS sequence"/>
</dbReference>
<evidence type="ECO:0000259" key="1">
    <source>
        <dbReference type="PROSITE" id="PS51186"/>
    </source>
</evidence>
<dbReference type="PROSITE" id="PS51186">
    <property type="entry name" value="GNAT"/>
    <property type="match status" value="1"/>
</dbReference>
<accession>A0A1G6NXI9</accession>
<dbReference type="AlphaFoldDB" id="A0A1G6NXI9"/>
<sequence>MSIEIDILNGDASWKRAEPLLQAVWSPDAVEKPAWADIKWAHADLRVLLDAPDDSGLACHVGIYFRTVTWNGHKVHVGGIGGVSTRADCRRRGYASLALDAAVHTIRANDAVKFAILFCEPHNFAFYQARGWHPFSGEVYCEQPSGQIRFEAMAPFVNDIVRAPRQGKIDLCGLPW</sequence>
<name>A0A1G6NXI9_9BRAD</name>
<dbReference type="RefSeq" id="WP_092080730.1">
    <property type="nucleotide sequence ID" value="NZ_FMZW01000004.1"/>
</dbReference>
<protein>
    <submittedName>
        <fullName evidence="2">Acetyltransferase (GNAT) domain-containing protein</fullName>
    </submittedName>
</protein>
<dbReference type="EMBL" id="FMZW01000004">
    <property type="protein sequence ID" value="SDC72054.1"/>
    <property type="molecule type" value="Genomic_DNA"/>
</dbReference>